<proteinExistence type="predicted"/>
<sequence length="103" mass="11662">MNAYCIYDRITRSCSPLTLAVTDLDALRKYKEYYSSVYGKNDMSGLDIYYVGDVDIDKLQYNIAVNADPNVESILSCDFICSLVNVNEAFDNKYKELGDDNGK</sequence>
<reference evidence="1" key="1">
    <citation type="submission" date="2022-02" db="EMBL/GenBank/DDBJ databases">
        <title>Towards deciphering the DNA virus diversity associated with rodent species in the families Cricetidae and Heteromyidae.</title>
        <authorList>
            <person name="Lund M."/>
            <person name="Larsen B.B."/>
            <person name="Gryseels S."/>
            <person name="Kraberger S."/>
            <person name="Rowsey D.M."/>
            <person name="Steger L."/>
            <person name="Yule K.M."/>
            <person name="Upham N.S."/>
            <person name="Worobey M."/>
            <person name="Van Doorslaer K."/>
            <person name="Varsani A."/>
        </authorList>
    </citation>
    <scope>NUCLEOTIDE SEQUENCE</scope>
    <source>
        <strain evidence="1">NeonRodF8_42</strain>
    </source>
</reference>
<organism evidence="1">
    <name type="scientific">Peromfec virus RodF8_42</name>
    <dbReference type="NCBI Taxonomy" id="2929375"/>
    <lineage>
        <taxon>Viruses</taxon>
        <taxon>Monodnaviria</taxon>
        <taxon>Sangervirae</taxon>
        <taxon>Phixviricota</taxon>
        <taxon>Malgrandaviricetes</taxon>
        <taxon>Petitvirales</taxon>
        <taxon>Microviridae</taxon>
    </lineage>
</organism>
<accession>A0A976R888</accession>
<name>A0A976R888_9VIRU</name>
<evidence type="ECO:0000313" key="1">
    <source>
        <dbReference type="EMBL" id="UPW41610.1"/>
    </source>
</evidence>
<protein>
    <submittedName>
        <fullName evidence="1">Uncharacterized protein</fullName>
    </submittedName>
</protein>
<dbReference type="EMBL" id="OM869636">
    <property type="protein sequence ID" value="UPW41610.1"/>
    <property type="molecule type" value="Genomic_DNA"/>
</dbReference>